<proteinExistence type="predicted"/>
<dbReference type="Pfam" id="PF21056">
    <property type="entry name" value="ZSWIM1-3_RNaseH-like"/>
    <property type="match status" value="2"/>
</dbReference>
<organism evidence="2">
    <name type="scientific">Phytophthora nicotianae</name>
    <name type="common">Potato buckeye rot agent</name>
    <name type="synonym">Phytophthora parasitica</name>
    <dbReference type="NCBI Taxonomy" id="4792"/>
    <lineage>
        <taxon>Eukaryota</taxon>
        <taxon>Sar</taxon>
        <taxon>Stramenopiles</taxon>
        <taxon>Oomycota</taxon>
        <taxon>Peronosporomycetes</taxon>
        <taxon>Peronosporales</taxon>
        <taxon>Peronosporaceae</taxon>
        <taxon>Phytophthora</taxon>
    </lineage>
</organism>
<evidence type="ECO:0000259" key="1">
    <source>
        <dbReference type="Pfam" id="PF21056"/>
    </source>
</evidence>
<dbReference type="InterPro" id="IPR048324">
    <property type="entry name" value="ZSWIM1-3_RNaseH-like"/>
</dbReference>
<dbReference type="Proteomes" id="UP000054423">
    <property type="component" value="Unassembled WGS sequence"/>
</dbReference>
<protein>
    <recommendedName>
        <fullName evidence="1">ZSWIM1/3 RNaseH-like domain-containing protein</fullName>
    </recommendedName>
</protein>
<reference evidence="2" key="1">
    <citation type="submission" date="2013-11" db="EMBL/GenBank/DDBJ databases">
        <title>The Genome Sequence of Phytophthora parasitica CHvinca01.</title>
        <authorList>
            <consortium name="The Broad Institute Genomics Platform"/>
            <person name="Russ C."/>
            <person name="Tyler B."/>
            <person name="Panabieres F."/>
            <person name="Shan W."/>
            <person name="Tripathy S."/>
            <person name="Grunwald N."/>
            <person name="Machado M."/>
            <person name="Johnson C.S."/>
            <person name="Arredondo F."/>
            <person name="Hong C."/>
            <person name="Coffey M."/>
            <person name="Young S.K."/>
            <person name="Zeng Q."/>
            <person name="Gargeya S."/>
            <person name="Fitzgerald M."/>
            <person name="Abouelleil A."/>
            <person name="Alvarado L."/>
            <person name="Chapman S.B."/>
            <person name="Gainer-Dewar J."/>
            <person name="Goldberg J."/>
            <person name="Griggs A."/>
            <person name="Gujja S."/>
            <person name="Hansen M."/>
            <person name="Howarth C."/>
            <person name="Imamovic A."/>
            <person name="Ireland A."/>
            <person name="Larimer J."/>
            <person name="McCowan C."/>
            <person name="Murphy C."/>
            <person name="Pearson M."/>
            <person name="Poon T.W."/>
            <person name="Priest M."/>
            <person name="Roberts A."/>
            <person name="Saif S."/>
            <person name="Shea T."/>
            <person name="Sykes S."/>
            <person name="Wortman J."/>
            <person name="Nusbaum C."/>
            <person name="Birren B."/>
        </authorList>
    </citation>
    <scope>NUCLEOTIDE SEQUENCE [LARGE SCALE GENOMIC DNA]</scope>
    <source>
        <strain evidence="2">CHvinca01</strain>
    </source>
</reference>
<dbReference type="OrthoDB" id="127042at2759"/>
<evidence type="ECO:0000313" key="2">
    <source>
        <dbReference type="EMBL" id="ETL87610.1"/>
    </source>
</evidence>
<dbReference type="AlphaFoldDB" id="W2KTF7"/>
<dbReference type="PANTHER" id="PTHR31569:SF4">
    <property type="entry name" value="SWIM-TYPE DOMAIN-CONTAINING PROTEIN"/>
    <property type="match status" value="1"/>
</dbReference>
<dbReference type="InterPro" id="IPR052579">
    <property type="entry name" value="Zinc_finger_SWIM"/>
</dbReference>
<dbReference type="VEuPathDB" id="FungiDB:PPTG_22773"/>
<dbReference type="PANTHER" id="PTHR31569">
    <property type="entry name" value="SWIM-TYPE DOMAIN-CONTAINING PROTEIN"/>
    <property type="match status" value="1"/>
</dbReference>
<name>W2KTF7_PHYNI</name>
<dbReference type="EMBL" id="KI681049">
    <property type="protein sequence ID" value="ETL87610.1"/>
    <property type="molecule type" value="Genomic_DNA"/>
</dbReference>
<feature type="domain" description="ZSWIM1/3 RNaseH-like" evidence="1">
    <location>
        <begin position="198"/>
        <end position="259"/>
    </location>
</feature>
<gene>
    <name evidence="2" type="ORF">L917_13235</name>
</gene>
<sequence length="259" mass="29609">MLCILQINACVRLSGDWEVYITKQITTHNHDVDPDVYQTYHEARQVSDDEVVDGVRVLHRGGANRKRILEYIVENSSVQPEMKDVHNLLARLKRESYDFPTMEERINSILGDFTSEKGNLARVYTNQEGAEECISLQSSHMRTMFESFPEVLLIDATHDTNSSNYKLFSFMIHDALGKGQHVQVGVRCKILVCATMRNQFGTVRVSVTVHHCLVENKRKETLRNACDQFKEDCPSVDSVAVIIIDQDFTELAVLEEQFP</sequence>
<accession>W2KTF7</accession>
<feature type="domain" description="ZSWIM1/3 RNaseH-like" evidence="1">
    <location>
        <begin position="113"/>
        <end position="184"/>
    </location>
</feature>